<proteinExistence type="predicted"/>
<feature type="compositionally biased region" description="Basic and acidic residues" evidence="1">
    <location>
        <begin position="18"/>
        <end position="27"/>
    </location>
</feature>
<comment type="caution">
    <text evidence="2">The sequence shown here is derived from an EMBL/GenBank/DDBJ whole genome shotgun (WGS) entry which is preliminary data.</text>
</comment>
<feature type="region of interest" description="Disordered" evidence="1">
    <location>
        <begin position="125"/>
        <end position="156"/>
    </location>
</feature>
<feature type="compositionally biased region" description="Basic and acidic residues" evidence="1">
    <location>
        <begin position="126"/>
        <end position="137"/>
    </location>
</feature>
<feature type="region of interest" description="Disordered" evidence="1">
    <location>
        <begin position="179"/>
        <end position="227"/>
    </location>
</feature>
<evidence type="ECO:0000313" key="2">
    <source>
        <dbReference type="EMBL" id="KAF3288348.1"/>
    </source>
</evidence>
<feature type="compositionally biased region" description="Pro residues" evidence="1">
    <location>
        <begin position="64"/>
        <end position="73"/>
    </location>
</feature>
<accession>A0A7C8RMV7</accession>
<reference evidence="2 3" key="1">
    <citation type="submission" date="2020-01" db="EMBL/GenBank/DDBJ databases">
        <authorList>
            <person name="Palmer J.M."/>
        </authorList>
    </citation>
    <scope>NUCLEOTIDE SEQUENCE [LARGE SCALE GENOMIC DNA]</scope>
    <source>
        <strain evidence="2 3">TWF970</strain>
    </source>
</reference>
<dbReference type="AlphaFoldDB" id="A0A7C8RMV7"/>
<protein>
    <submittedName>
        <fullName evidence="2">Uncharacterized protein</fullName>
    </submittedName>
</protein>
<evidence type="ECO:0000256" key="1">
    <source>
        <dbReference type="SAM" id="MobiDB-lite"/>
    </source>
</evidence>
<dbReference type="OrthoDB" id="5415194at2759"/>
<dbReference type="EMBL" id="JAABOJ010000003">
    <property type="protein sequence ID" value="KAF3288348.1"/>
    <property type="molecule type" value="Genomic_DNA"/>
</dbReference>
<name>A0A7C8RMV7_ORBOL</name>
<organism evidence="2 3">
    <name type="scientific">Orbilia oligospora</name>
    <name type="common">Nematode-trapping fungus</name>
    <name type="synonym">Arthrobotrys oligospora</name>
    <dbReference type="NCBI Taxonomy" id="2813651"/>
    <lineage>
        <taxon>Eukaryota</taxon>
        <taxon>Fungi</taxon>
        <taxon>Dikarya</taxon>
        <taxon>Ascomycota</taxon>
        <taxon>Pezizomycotina</taxon>
        <taxon>Orbiliomycetes</taxon>
        <taxon>Orbiliales</taxon>
        <taxon>Orbiliaceae</taxon>
        <taxon>Orbilia</taxon>
    </lineage>
</organism>
<sequence length="313" mass="34713">MTPAQPGSKLGGTLDNRPIVENKDGGENKNLASVTKETPTDLAVGLRPRPHPAVPMAHGDFKGIPPPPPPPGDAPILNIEREVFKLPPKKPKDPNVPAKPLAKLNMPPQAAMLDELKQRFGKKVLRKFEEPKREPPRKSPTLLDEMKAEMPGKIAKLKPVGTIGNVSRMKEDIEKTKLREDEHKKASPARASPWMKPVKPKEPVISTPVVESPKKPGADKMNPIPKPQGRLEAVTKIDQPVVEVQTRPVITRHHLEEPPHADQYILWPIRVLGLSLILLGLLKLEIYLWYVDSNAPGEDGEFMNGQLDRKILN</sequence>
<evidence type="ECO:0000313" key="3">
    <source>
        <dbReference type="Proteomes" id="UP000474640"/>
    </source>
</evidence>
<feature type="region of interest" description="Disordered" evidence="1">
    <location>
        <begin position="1"/>
        <end position="107"/>
    </location>
</feature>
<dbReference type="Proteomes" id="UP000474640">
    <property type="component" value="Unassembled WGS sequence"/>
</dbReference>
<gene>
    <name evidence="2" type="ORF">TWF970_005425</name>
</gene>